<dbReference type="GO" id="GO:0005506">
    <property type="term" value="F:iron ion binding"/>
    <property type="evidence" value="ECO:0007669"/>
    <property type="project" value="InterPro"/>
</dbReference>
<reference evidence="2" key="1">
    <citation type="journal article" date="2023" name="Mol. Phylogenet. Evol.">
        <title>Genome-scale phylogeny and comparative genomics of the fungal order Sordariales.</title>
        <authorList>
            <person name="Hensen N."/>
            <person name="Bonometti L."/>
            <person name="Westerberg I."/>
            <person name="Brannstrom I.O."/>
            <person name="Guillou S."/>
            <person name="Cros-Aarteil S."/>
            <person name="Calhoun S."/>
            <person name="Haridas S."/>
            <person name="Kuo A."/>
            <person name="Mondo S."/>
            <person name="Pangilinan J."/>
            <person name="Riley R."/>
            <person name="LaButti K."/>
            <person name="Andreopoulos B."/>
            <person name="Lipzen A."/>
            <person name="Chen C."/>
            <person name="Yan M."/>
            <person name="Daum C."/>
            <person name="Ng V."/>
            <person name="Clum A."/>
            <person name="Steindorff A."/>
            <person name="Ohm R.A."/>
            <person name="Martin F."/>
            <person name="Silar P."/>
            <person name="Natvig D.O."/>
            <person name="Lalanne C."/>
            <person name="Gautier V."/>
            <person name="Ament-Velasquez S.L."/>
            <person name="Kruys A."/>
            <person name="Hutchinson M.I."/>
            <person name="Powell A.J."/>
            <person name="Barry K."/>
            <person name="Miller A.N."/>
            <person name="Grigoriev I.V."/>
            <person name="Debuchy R."/>
            <person name="Gladieux P."/>
            <person name="Hiltunen Thoren M."/>
            <person name="Johannesson H."/>
        </authorList>
    </citation>
    <scope>NUCLEOTIDE SEQUENCE</scope>
    <source>
        <strain evidence="2">PSN309</strain>
    </source>
</reference>
<keyword evidence="1" id="KW-0732">Signal</keyword>
<evidence type="ECO:0000313" key="3">
    <source>
        <dbReference type="Proteomes" id="UP001302126"/>
    </source>
</evidence>
<dbReference type="InterPro" id="IPR015889">
    <property type="entry name" value="Intradiol_dOase_core"/>
</dbReference>
<gene>
    <name evidence="2" type="ORF">QBC35DRAFT_437786</name>
</gene>
<name>A0AAN6WQA4_9PEZI</name>
<accession>A0AAN6WQA4</accession>
<keyword evidence="2" id="KW-0223">Dioxygenase</keyword>
<dbReference type="SUPFAM" id="SSF49482">
    <property type="entry name" value="Aromatic compound dioxygenase"/>
    <property type="match status" value="1"/>
</dbReference>
<dbReference type="Gene3D" id="2.60.130.10">
    <property type="entry name" value="Aromatic compound dioxygenase"/>
    <property type="match status" value="1"/>
</dbReference>
<evidence type="ECO:0000256" key="1">
    <source>
        <dbReference type="SAM" id="SignalP"/>
    </source>
</evidence>
<proteinExistence type="predicted"/>
<dbReference type="Proteomes" id="UP001302126">
    <property type="component" value="Unassembled WGS sequence"/>
</dbReference>
<dbReference type="AlphaFoldDB" id="A0AAN6WQA4"/>
<sequence>MALKTFLSSLLLTAPLALAHPGHHEKVYAHRALPLEQRSLDHCSQEFNEPEFVKRTVEVHGQELARLRRALGYDVDEKPKLSPRDYISVSRIDHKQNIPVTTGMDLSTLFTNSGACMLMPAVDQGPLYVKGEEIRKDITNGERGVKLTLAIQVVDYKTCQTVPNAYVDIWSSNATGIYVGVQGYPGMGDPKDASILKGTTLRGVQPTDSHGIAAFDSLFPGHYDGRATHIHAIVYLGAKKEANNTITGGRAAHIGQIYFDQGLITNVEKASPYNTNKMAIVQNTRDFLFQAGANGDDPIVRYALVGKDVSEGLFAWIRFGINQQANKPVDPAAFWTANGGVMNPTGPISKLPGGGGGGFGGWPGFGGWGRRLADKLAGRTAEAEVEQDAE</sequence>
<dbReference type="CDD" id="cd03457">
    <property type="entry name" value="intradiol_dioxygenase_like"/>
    <property type="match status" value="1"/>
</dbReference>
<comment type="caution">
    <text evidence="2">The sequence shown here is derived from an EMBL/GenBank/DDBJ whole genome shotgun (WGS) entry which is preliminary data.</text>
</comment>
<feature type="signal peptide" evidence="1">
    <location>
        <begin position="1"/>
        <end position="19"/>
    </location>
</feature>
<protein>
    <submittedName>
        <fullName evidence="2">Intradiol ring-cleavage dioxygenase</fullName>
    </submittedName>
</protein>
<organism evidence="2 3">
    <name type="scientific">Podospora australis</name>
    <dbReference type="NCBI Taxonomy" id="1536484"/>
    <lineage>
        <taxon>Eukaryota</taxon>
        <taxon>Fungi</taxon>
        <taxon>Dikarya</taxon>
        <taxon>Ascomycota</taxon>
        <taxon>Pezizomycotina</taxon>
        <taxon>Sordariomycetes</taxon>
        <taxon>Sordariomycetidae</taxon>
        <taxon>Sordariales</taxon>
        <taxon>Podosporaceae</taxon>
        <taxon>Podospora</taxon>
    </lineage>
</organism>
<dbReference type="PANTHER" id="PTHR34315">
    <property type="match status" value="1"/>
</dbReference>
<feature type="chain" id="PRO_5042896888" evidence="1">
    <location>
        <begin position="20"/>
        <end position="390"/>
    </location>
</feature>
<reference evidence="2" key="2">
    <citation type="submission" date="2023-05" db="EMBL/GenBank/DDBJ databases">
        <authorList>
            <consortium name="Lawrence Berkeley National Laboratory"/>
            <person name="Steindorff A."/>
            <person name="Hensen N."/>
            <person name="Bonometti L."/>
            <person name="Westerberg I."/>
            <person name="Brannstrom I.O."/>
            <person name="Guillou S."/>
            <person name="Cros-Aarteil S."/>
            <person name="Calhoun S."/>
            <person name="Haridas S."/>
            <person name="Kuo A."/>
            <person name="Mondo S."/>
            <person name="Pangilinan J."/>
            <person name="Riley R."/>
            <person name="Labutti K."/>
            <person name="Andreopoulos B."/>
            <person name="Lipzen A."/>
            <person name="Chen C."/>
            <person name="Yanf M."/>
            <person name="Daum C."/>
            <person name="Ng V."/>
            <person name="Clum A."/>
            <person name="Ohm R."/>
            <person name="Martin F."/>
            <person name="Silar P."/>
            <person name="Natvig D."/>
            <person name="Lalanne C."/>
            <person name="Gautier V."/>
            <person name="Ament-Velasquez S.L."/>
            <person name="Kruys A."/>
            <person name="Hutchinson M.I."/>
            <person name="Powell A.J."/>
            <person name="Barry K."/>
            <person name="Miller A.N."/>
            <person name="Grigoriev I.V."/>
            <person name="Debuchy R."/>
            <person name="Gladieux P."/>
            <person name="Thoren M.H."/>
            <person name="Johannesson H."/>
        </authorList>
    </citation>
    <scope>NUCLEOTIDE SEQUENCE</scope>
    <source>
        <strain evidence="2">PSN309</strain>
    </source>
</reference>
<dbReference type="PANTHER" id="PTHR34315:SF1">
    <property type="entry name" value="INTRADIOL RING-CLEAVAGE DIOXYGENASES DOMAIN-CONTAINING PROTEIN-RELATED"/>
    <property type="match status" value="1"/>
</dbReference>
<evidence type="ECO:0000313" key="2">
    <source>
        <dbReference type="EMBL" id="KAK4186184.1"/>
    </source>
</evidence>
<dbReference type="GO" id="GO:0016702">
    <property type="term" value="F:oxidoreductase activity, acting on single donors with incorporation of molecular oxygen, incorporation of two atoms of oxygen"/>
    <property type="evidence" value="ECO:0007669"/>
    <property type="project" value="InterPro"/>
</dbReference>
<keyword evidence="2" id="KW-0560">Oxidoreductase</keyword>
<dbReference type="EMBL" id="MU864429">
    <property type="protein sequence ID" value="KAK4186184.1"/>
    <property type="molecule type" value="Genomic_DNA"/>
</dbReference>
<keyword evidence="3" id="KW-1185">Reference proteome</keyword>